<dbReference type="EMBL" id="CAKOFQ010006670">
    <property type="protein sequence ID" value="CAH1957427.1"/>
    <property type="molecule type" value="Genomic_DNA"/>
</dbReference>
<name>A0A9P0JP65_ACAOB</name>
<dbReference type="Proteomes" id="UP001152888">
    <property type="component" value="Unassembled WGS sequence"/>
</dbReference>
<comment type="caution">
    <text evidence="1">The sequence shown here is derived from an EMBL/GenBank/DDBJ whole genome shotgun (WGS) entry which is preliminary data.</text>
</comment>
<sequence length="162" mass="19643">MYTYYRILKKKDKKRYIRTWIKKWKKDRNLYGHMPLVHKLKENYPDDYKNYLRMDSHTFDKLFTMITPKIIKQDTVMRHRIGASTLCDLIPETCRAIYESLKDEYMKFPTSKEEWIDIAKGFENKWQFINCGGALDGKHIRIVPPPHSGAQYYNYNNFIQLF</sequence>
<evidence type="ECO:0000313" key="1">
    <source>
        <dbReference type="EMBL" id="CAH1957427.1"/>
    </source>
</evidence>
<dbReference type="AlphaFoldDB" id="A0A9P0JP65"/>
<evidence type="ECO:0000313" key="2">
    <source>
        <dbReference type="Proteomes" id="UP001152888"/>
    </source>
</evidence>
<organism evidence="1 2">
    <name type="scientific">Acanthoscelides obtectus</name>
    <name type="common">Bean weevil</name>
    <name type="synonym">Bruchus obtectus</name>
    <dbReference type="NCBI Taxonomy" id="200917"/>
    <lineage>
        <taxon>Eukaryota</taxon>
        <taxon>Metazoa</taxon>
        <taxon>Ecdysozoa</taxon>
        <taxon>Arthropoda</taxon>
        <taxon>Hexapoda</taxon>
        <taxon>Insecta</taxon>
        <taxon>Pterygota</taxon>
        <taxon>Neoptera</taxon>
        <taxon>Endopterygota</taxon>
        <taxon>Coleoptera</taxon>
        <taxon>Polyphaga</taxon>
        <taxon>Cucujiformia</taxon>
        <taxon>Chrysomeloidea</taxon>
        <taxon>Chrysomelidae</taxon>
        <taxon>Bruchinae</taxon>
        <taxon>Bruchini</taxon>
        <taxon>Acanthoscelides</taxon>
    </lineage>
</organism>
<keyword evidence="2" id="KW-1185">Reference proteome</keyword>
<protein>
    <recommendedName>
        <fullName evidence="3">Nuclease HARBI1</fullName>
    </recommendedName>
</protein>
<accession>A0A9P0JP65</accession>
<evidence type="ECO:0008006" key="3">
    <source>
        <dbReference type="Google" id="ProtNLM"/>
    </source>
</evidence>
<reference evidence="1" key="1">
    <citation type="submission" date="2022-03" db="EMBL/GenBank/DDBJ databases">
        <authorList>
            <person name="Sayadi A."/>
        </authorList>
    </citation>
    <scope>NUCLEOTIDE SEQUENCE</scope>
</reference>
<gene>
    <name evidence="1" type="ORF">ACAOBT_LOCUS2088</name>
</gene>
<proteinExistence type="predicted"/>
<dbReference type="OrthoDB" id="6751902at2759"/>